<proteinExistence type="predicted"/>
<protein>
    <submittedName>
        <fullName evidence="1">Uncharacterized protein</fullName>
    </submittedName>
</protein>
<organism evidence="1 2">
    <name type="scientific">Vibrio harveyi</name>
    <name type="common">Beneckea harveyi</name>
    <dbReference type="NCBI Taxonomy" id="669"/>
    <lineage>
        <taxon>Bacteria</taxon>
        <taxon>Pseudomonadati</taxon>
        <taxon>Pseudomonadota</taxon>
        <taxon>Gammaproteobacteria</taxon>
        <taxon>Vibrionales</taxon>
        <taxon>Vibrionaceae</taxon>
        <taxon>Vibrio</taxon>
    </lineage>
</organism>
<gene>
    <name evidence="1" type="ORF">VCHENC02_4336A</name>
</gene>
<dbReference type="Proteomes" id="UP000008367">
    <property type="component" value="Unassembled WGS sequence"/>
</dbReference>
<reference evidence="1 2" key="1">
    <citation type="submission" date="2012-10" db="EMBL/GenBank/DDBJ databases">
        <title>Genome sequence of Vibrio Cholerae HENC-02.</title>
        <authorList>
            <person name="Eppinger M."/>
            <person name="Hasan N.A."/>
            <person name="Sengamalay N."/>
            <person name="Hine E."/>
            <person name="Su Q."/>
            <person name="Daugherty S.C."/>
            <person name="Young S."/>
            <person name="Sadzewicz L."/>
            <person name="Tallon L."/>
            <person name="Cebula T.A."/>
            <person name="Ravel J."/>
            <person name="Colwell R.R."/>
        </authorList>
    </citation>
    <scope>NUCLEOTIDE SEQUENCE [LARGE SCALE GENOMIC DNA]</scope>
    <source>
        <strain evidence="1 2">HENC-02</strain>
    </source>
</reference>
<accession>A0A454CU11</accession>
<evidence type="ECO:0000313" key="2">
    <source>
        <dbReference type="Proteomes" id="UP000008367"/>
    </source>
</evidence>
<dbReference type="EMBL" id="AJSR01001889">
    <property type="protein sequence ID" value="EKM29885.1"/>
    <property type="molecule type" value="Genomic_DNA"/>
</dbReference>
<comment type="caution">
    <text evidence="1">The sequence shown here is derived from an EMBL/GenBank/DDBJ whole genome shotgun (WGS) entry which is preliminary data.</text>
</comment>
<name>A0A454CU11_VIBHA</name>
<evidence type="ECO:0000313" key="1">
    <source>
        <dbReference type="EMBL" id="EKM29885.1"/>
    </source>
</evidence>
<sequence>MHYKQIRVPI</sequence>
<feature type="non-terminal residue" evidence="1">
    <location>
        <position position="10"/>
    </location>
</feature>